<evidence type="ECO:0000313" key="1">
    <source>
        <dbReference type="EMBL" id="KAJ8016367.1"/>
    </source>
</evidence>
<protein>
    <submittedName>
        <fullName evidence="1">Uncharacterized protein</fullName>
    </submittedName>
</protein>
<organism evidence="1 2">
    <name type="scientific">Dallia pectoralis</name>
    <name type="common">Alaska blackfish</name>
    <dbReference type="NCBI Taxonomy" id="75939"/>
    <lineage>
        <taxon>Eukaryota</taxon>
        <taxon>Metazoa</taxon>
        <taxon>Chordata</taxon>
        <taxon>Craniata</taxon>
        <taxon>Vertebrata</taxon>
        <taxon>Euteleostomi</taxon>
        <taxon>Actinopterygii</taxon>
        <taxon>Neopterygii</taxon>
        <taxon>Teleostei</taxon>
        <taxon>Protacanthopterygii</taxon>
        <taxon>Esociformes</taxon>
        <taxon>Umbridae</taxon>
        <taxon>Dallia</taxon>
    </lineage>
</organism>
<evidence type="ECO:0000313" key="2">
    <source>
        <dbReference type="Proteomes" id="UP001157502"/>
    </source>
</evidence>
<proteinExistence type="predicted"/>
<accession>A0ACC2HK67</accession>
<reference evidence="1" key="1">
    <citation type="submission" date="2021-05" db="EMBL/GenBank/DDBJ databases">
        <authorList>
            <person name="Pan Q."/>
            <person name="Jouanno E."/>
            <person name="Zahm M."/>
            <person name="Klopp C."/>
            <person name="Cabau C."/>
            <person name="Louis A."/>
            <person name="Berthelot C."/>
            <person name="Parey E."/>
            <person name="Roest Crollius H."/>
            <person name="Montfort J."/>
            <person name="Robinson-Rechavi M."/>
            <person name="Bouchez O."/>
            <person name="Lampietro C."/>
            <person name="Lopez Roques C."/>
            <person name="Donnadieu C."/>
            <person name="Postlethwait J."/>
            <person name="Bobe J."/>
            <person name="Dillon D."/>
            <person name="Chandos A."/>
            <person name="von Hippel F."/>
            <person name="Guiguen Y."/>
        </authorList>
    </citation>
    <scope>NUCLEOTIDE SEQUENCE</scope>
    <source>
        <strain evidence="1">YG-Jan2019</strain>
    </source>
</reference>
<gene>
    <name evidence="1" type="ORF">DPEC_G00006470</name>
</gene>
<dbReference type="EMBL" id="CM055728">
    <property type="protein sequence ID" value="KAJ8016367.1"/>
    <property type="molecule type" value="Genomic_DNA"/>
</dbReference>
<dbReference type="Proteomes" id="UP001157502">
    <property type="component" value="Chromosome 1"/>
</dbReference>
<name>A0ACC2HK67_DALPE</name>
<sequence>MGVKVEVCKTKWRSLRDNFVKNRKKVYASGSAGGPHRDWKYKDIMSFVLPYLQQRRRSGSSLSGLLAEERSSAPLSGCGSDDPGSSTESVPLDSQGPETVSPSLSGPTTSGIRDRPHRSRSPRERVPHGRSVTDTRGSHRAWRSDVEERPLSILQELLPKPETELDESYHFAMSLVPVLNRLGHNRRQQAKIAILNVLQNIESST</sequence>
<keyword evidence="2" id="KW-1185">Reference proteome</keyword>
<comment type="caution">
    <text evidence="1">The sequence shown here is derived from an EMBL/GenBank/DDBJ whole genome shotgun (WGS) entry which is preliminary data.</text>
</comment>